<evidence type="ECO:0000313" key="8">
    <source>
        <dbReference type="Proteomes" id="UP000001997"/>
    </source>
</evidence>
<dbReference type="HOGENOM" id="CLU_014798_3_1_1"/>
<dbReference type="GeneID" id="5127967"/>
<gene>
    <name evidence="7" type="ORF">PGUG_01999</name>
</gene>
<dbReference type="PANTHER" id="PTHR12815">
    <property type="entry name" value="SORTING AND ASSEMBLY MACHINERY SAMM50 PROTEIN FAMILY MEMBER"/>
    <property type="match status" value="1"/>
</dbReference>
<comment type="similarity">
    <text evidence="2">Belongs to the SAM50/omp85 family.</text>
</comment>
<dbReference type="PANTHER" id="PTHR12815:SF18">
    <property type="entry name" value="SORTING AND ASSEMBLY MACHINERY COMPONENT 50 HOMOLOG"/>
    <property type="match status" value="1"/>
</dbReference>
<dbReference type="Gene3D" id="2.40.160.50">
    <property type="entry name" value="membrane protein fhac: a member of the omp85/tpsb transporter family"/>
    <property type="match status" value="1"/>
</dbReference>
<evidence type="ECO:0000256" key="5">
    <source>
        <dbReference type="ARBA" id="ARBA00023136"/>
    </source>
</evidence>
<dbReference type="InterPro" id="IPR000184">
    <property type="entry name" value="Bac_surfAg_D15"/>
</dbReference>
<dbReference type="RefSeq" id="XP_001486328.2">
    <property type="nucleotide sequence ID" value="XM_001486278.1"/>
</dbReference>
<dbReference type="InterPro" id="IPR039910">
    <property type="entry name" value="D15-like"/>
</dbReference>
<evidence type="ECO:0000313" key="7">
    <source>
        <dbReference type="EMBL" id="EDK37901.2"/>
    </source>
</evidence>
<dbReference type="Proteomes" id="UP000001997">
    <property type="component" value="Unassembled WGS sequence"/>
</dbReference>
<dbReference type="VEuPathDB" id="FungiDB:PGUG_01999"/>
<organism evidence="7 8">
    <name type="scientific">Meyerozyma guilliermondii (strain ATCC 6260 / CBS 566 / DSM 6381 / JCM 1539 / NBRC 10279 / NRRL Y-324)</name>
    <name type="common">Yeast</name>
    <name type="synonym">Candida guilliermondii</name>
    <dbReference type="NCBI Taxonomy" id="294746"/>
    <lineage>
        <taxon>Eukaryota</taxon>
        <taxon>Fungi</taxon>
        <taxon>Dikarya</taxon>
        <taxon>Ascomycota</taxon>
        <taxon>Saccharomycotina</taxon>
        <taxon>Pichiomycetes</taxon>
        <taxon>Debaryomycetaceae</taxon>
        <taxon>Meyerozyma</taxon>
    </lineage>
</organism>
<accession>A5DFE8</accession>
<proteinExistence type="inferred from homology"/>
<dbReference type="EMBL" id="CH408156">
    <property type="protein sequence ID" value="EDK37901.2"/>
    <property type="molecule type" value="Genomic_DNA"/>
</dbReference>
<evidence type="ECO:0000256" key="1">
    <source>
        <dbReference type="ARBA" id="ARBA00004374"/>
    </source>
</evidence>
<dbReference type="Pfam" id="PF01103">
    <property type="entry name" value="Omp85"/>
    <property type="match status" value="1"/>
</dbReference>
<dbReference type="OMA" id="SGIWRQI"/>
<protein>
    <recommendedName>
        <fullName evidence="6">Bacterial surface antigen (D15) domain-containing protein</fullName>
    </recommendedName>
</protein>
<name>A5DFE8_PICGU</name>
<sequence>MDPHPSQLSNFILFMDHDNLADRLTGTPQVSQQSELESLLQRKQQILQNQSHATIEAILKENATAPIHVSNAQVTNGQAFRDSFLQAQLKPLLKSDLTTLHKLSLGIDEVSRNFTNAGAVKSIAVSLSSPHSNSPFLQRRRRPGYEIVPVFHIDPVSKFYAKTGTNIGNGEGDTYIQFQLRNIFGGGESLVMDAVKGTRTPSSYLVNYSQPIWNNPDYMSDTQAYIHTRTMDWIGASTKVRGITTKIYTQFLKSNHELVLENCWRSLSNQTSKSLEVLAQSGEDFKTSLIYNWKYDTRNNLHLPTSGHYYRLGLEYSGILAVNNVRYSKIVAETQHAVELNDSHSIIGTLKSGFIASRGSTSSILDRFYMGGPNDVRSFVHNGLGPKSFGSSIGGDFFVSGGFSLVSRLPAKARDSNFRLHSFVNAGHLASNLKTLNWLQPSVGCGIGILYNHPMARFELNVVVPLTAHERDGLRKGIQYGIGISFL</sequence>
<evidence type="ECO:0000256" key="2">
    <source>
        <dbReference type="ARBA" id="ARBA00010913"/>
    </source>
</evidence>
<comment type="subcellular location">
    <subcellularLocation>
        <location evidence="1">Mitochondrion outer membrane</location>
        <topology evidence="1">Multi-pass membrane protein</topology>
    </subcellularLocation>
</comment>
<dbReference type="eggNOG" id="KOG2602">
    <property type="taxonomic scope" value="Eukaryota"/>
</dbReference>
<dbReference type="FunCoup" id="A5DFE8">
    <property type="interactions" value="148"/>
</dbReference>
<dbReference type="OrthoDB" id="1724197at2759"/>
<keyword evidence="5" id="KW-0472">Membrane</keyword>
<keyword evidence="3" id="KW-1134">Transmembrane beta strand</keyword>
<keyword evidence="8" id="KW-1185">Reference proteome</keyword>
<dbReference type="GO" id="GO:0005741">
    <property type="term" value="C:mitochondrial outer membrane"/>
    <property type="evidence" value="ECO:0007669"/>
    <property type="project" value="UniProtKB-SubCell"/>
</dbReference>
<evidence type="ECO:0000256" key="4">
    <source>
        <dbReference type="ARBA" id="ARBA00022692"/>
    </source>
</evidence>
<dbReference type="STRING" id="294746.A5DFE8"/>
<dbReference type="KEGG" id="pgu:PGUG_01999"/>
<keyword evidence="4" id="KW-0812">Transmembrane</keyword>
<evidence type="ECO:0000256" key="3">
    <source>
        <dbReference type="ARBA" id="ARBA00022452"/>
    </source>
</evidence>
<reference evidence="7 8" key="1">
    <citation type="journal article" date="2009" name="Nature">
        <title>Evolution of pathogenicity and sexual reproduction in eight Candida genomes.</title>
        <authorList>
            <person name="Butler G."/>
            <person name="Rasmussen M.D."/>
            <person name="Lin M.F."/>
            <person name="Santos M.A."/>
            <person name="Sakthikumar S."/>
            <person name="Munro C.A."/>
            <person name="Rheinbay E."/>
            <person name="Grabherr M."/>
            <person name="Forche A."/>
            <person name="Reedy J.L."/>
            <person name="Agrafioti I."/>
            <person name="Arnaud M.B."/>
            <person name="Bates S."/>
            <person name="Brown A.J."/>
            <person name="Brunke S."/>
            <person name="Costanzo M.C."/>
            <person name="Fitzpatrick D.A."/>
            <person name="de Groot P.W."/>
            <person name="Harris D."/>
            <person name="Hoyer L.L."/>
            <person name="Hube B."/>
            <person name="Klis F.M."/>
            <person name="Kodira C."/>
            <person name="Lennard N."/>
            <person name="Logue M.E."/>
            <person name="Martin R."/>
            <person name="Neiman A.M."/>
            <person name="Nikolaou E."/>
            <person name="Quail M.A."/>
            <person name="Quinn J."/>
            <person name="Santos M.C."/>
            <person name="Schmitzberger F.F."/>
            <person name="Sherlock G."/>
            <person name="Shah P."/>
            <person name="Silverstein K.A."/>
            <person name="Skrzypek M.S."/>
            <person name="Soll D."/>
            <person name="Staggs R."/>
            <person name="Stansfield I."/>
            <person name="Stumpf M.P."/>
            <person name="Sudbery P.E."/>
            <person name="Srikantha T."/>
            <person name="Zeng Q."/>
            <person name="Berman J."/>
            <person name="Berriman M."/>
            <person name="Heitman J."/>
            <person name="Gow N.A."/>
            <person name="Lorenz M.C."/>
            <person name="Birren B.W."/>
            <person name="Kellis M."/>
            <person name="Cuomo C.A."/>
        </authorList>
    </citation>
    <scope>NUCLEOTIDE SEQUENCE [LARGE SCALE GENOMIC DNA]</scope>
    <source>
        <strain evidence="8">ATCC 6260 / CBS 566 / DSM 6381 / JCM 1539 / NBRC 10279 / NRRL Y-324</strain>
    </source>
</reference>
<dbReference type="InParanoid" id="A5DFE8"/>
<dbReference type="GO" id="GO:0045040">
    <property type="term" value="P:protein insertion into mitochondrial outer membrane"/>
    <property type="evidence" value="ECO:0007669"/>
    <property type="project" value="TreeGrafter"/>
</dbReference>
<dbReference type="AlphaFoldDB" id="A5DFE8"/>
<feature type="domain" description="Bacterial surface antigen (D15)" evidence="6">
    <location>
        <begin position="182"/>
        <end position="486"/>
    </location>
</feature>
<evidence type="ECO:0000259" key="6">
    <source>
        <dbReference type="Pfam" id="PF01103"/>
    </source>
</evidence>